<dbReference type="Proteomes" id="UP000290475">
    <property type="component" value="Unassembled WGS sequence"/>
</dbReference>
<dbReference type="AlphaFoldDB" id="A0A4Q1TR17"/>
<evidence type="ECO:0000313" key="1">
    <source>
        <dbReference type="EMBL" id="RXT20751.1"/>
    </source>
</evidence>
<name>A0A4Q1TR17_9LACO</name>
<dbReference type="Pfam" id="PF06486">
    <property type="entry name" value="DUF1093"/>
    <property type="match status" value="1"/>
</dbReference>
<dbReference type="GO" id="GO:0005524">
    <property type="term" value="F:ATP binding"/>
    <property type="evidence" value="ECO:0007669"/>
    <property type="project" value="UniProtKB-KW"/>
</dbReference>
<dbReference type="InterPro" id="IPR006542">
    <property type="entry name" value="DUF1093"/>
</dbReference>
<dbReference type="Gene3D" id="2.40.50.480">
    <property type="match status" value="1"/>
</dbReference>
<accession>A0A4Q1TR17</accession>
<sequence length="114" mass="13038">MKKMLIGLIALIVLGFGAMKAYQHFSYGGPSYYTRITETGKASNDSEGNKQYAYQLTGYDEKGQAKQLKFKVFRDRPLKMNAYLKMTYNEKRGITRWQGVPSKDVPKAARDKLQ</sequence>
<dbReference type="EMBL" id="MSSM01000027">
    <property type="protein sequence ID" value="RXT20751.1"/>
    <property type="molecule type" value="Genomic_DNA"/>
</dbReference>
<dbReference type="RefSeq" id="WP_129302286.1">
    <property type="nucleotide sequence ID" value="NZ_CP074378.1"/>
</dbReference>
<dbReference type="SUPFAM" id="SSF159121">
    <property type="entry name" value="BC4932-like"/>
    <property type="match status" value="1"/>
</dbReference>
<protein>
    <submittedName>
        <fullName evidence="1">Amino acid ABC transporter ATP-binding protein</fullName>
    </submittedName>
</protein>
<proteinExistence type="predicted"/>
<keyword evidence="1" id="KW-0547">Nucleotide-binding</keyword>
<dbReference type="NCBIfam" id="TIGR01655">
    <property type="entry name" value="yxeA_fam"/>
    <property type="match status" value="1"/>
</dbReference>
<evidence type="ECO:0000313" key="2">
    <source>
        <dbReference type="Proteomes" id="UP000290475"/>
    </source>
</evidence>
<comment type="caution">
    <text evidence="1">The sequence shown here is derived from an EMBL/GenBank/DDBJ whole genome shotgun (WGS) entry which is preliminary data.</text>
</comment>
<dbReference type="PANTHER" id="PTHR36433">
    <property type="entry name" value="HYPOTHETICAL CYTOSOLIC PROTEIN"/>
    <property type="match status" value="1"/>
</dbReference>
<dbReference type="PANTHER" id="PTHR36433:SF2">
    <property type="entry name" value="YXEA FAMILY PROTEIN"/>
    <property type="match status" value="1"/>
</dbReference>
<dbReference type="InterPro" id="IPR036166">
    <property type="entry name" value="YxeA-like_sf"/>
</dbReference>
<keyword evidence="1" id="KW-0067">ATP-binding</keyword>
<reference evidence="1 2" key="1">
    <citation type="submission" date="2017-01" db="EMBL/GenBank/DDBJ databases">
        <title>Lactobacillus chiayiensis sp. nov., a lactic acid bacterium isolated from compost.</title>
        <authorList>
            <person name="Huang C.-H."/>
        </authorList>
    </citation>
    <scope>NUCLEOTIDE SEQUENCE [LARGE SCALE GENOMIC DNA]</scope>
    <source>
        <strain evidence="2">chh01</strain>
    </source>
</reference>
<gene>
    <name evidence="1" type="ORF">BVJ53_09925</name>
</gene>
<organism evidence="1 2">
    <name type="scientific">Lacticaseibacillus chiayiensis</name>
    <dbReference type="NCBI Taxonomy" id="2100821"/>
    <lineage>
        <taxon>Bacteria</taxon>
        <taxon>Bacillati</taxon>
        <taxon>Bacillota</taxon>
        <taxon>Bacilli</taxon>
        <taxon>Lactobacillales</taxon>
        <taxon>Lactobacillaceae</taxon>
        <taxon>Lacticaseibacillus</taxon>
    </lineage>
</organism>